<name>A0ACC2UUP7_9FUNG</name>
<dbReference type="EMBL" id="QTSX02000018">
    <property type="protein sequence ID" value="KAJ9090077.1"/>
    <property type="molecule type" value="Genomic_DNA"/>
</dbReference>
<comment type="caution">
    <text evidence="1">The sequence shown here is derived from an EMBL/GenBank/DDBJ whole genome shotgun (WGS) entry which is preliminary data.</text>
</comment>
<organism evidence="1 2">
    <name type="scientific">Entomophthora muscae</name>
    <dbReference type="NCBI Taxonomy" id="34485"/>
    <lineage>
        <taxon>Eukaryota</taxon>
        <taxon>Fungi</taxon>
        <taxon>Fungi incertae sedis</taxon>
        <taxon>Zoopagomycota</taxon>
        <taxon>Entomophthoromycotina</taxon>
        <taxon>Entomophthoromycetes</taxon>
        <taxon>Entomophthorales</taxon>
        <taxon>Entomophthoraceae</taxon>
        <taxon>Entomophthora</taxon>
    </lineage>
</organism>
<proteinExistence type="predicted"/>
<protein>
    <submittedName>
        <fullName evidence="1">Uncharacterized protein</fullName>
    </submittedName>
</protein>
<dbReference type="Proteomes" id="UP001165960">
    <property type="component" value="Unassembled WGS sequence"/>
</dbReference>
<sequence length="138" mass="15387">MFTSLCEFATQYNRAYPFPPGFSPVHLVKPPCTIDLEFFHPHHLDLPPGNSRGPILTTMKEIPSTPPCPMCLLPKTSDHINCVNGLSGPARLWESSQTLVWAVTGISFIQSVCGRYHNHPKAALPLEEESREECTFPL</sequence>
<reference evidence="1" key="1">
    <citation type="submission" date="2022-04" db="EMBL/GenBank/DDBJ databases">
        <title>Genome of the entomopathogenic fungus Entomophthora muscae.</title>
        <authorList>
            <person name="Elya C."/>
            <person name="Lovett B.R."/>
            <person name="Lee E."/>
            <person name="Macias A.M."/>
            <person name="Hajek A.E."/>
            <person name="De Bivort B.L."/>
            <person name="Kasson M.T."/>
            <person name="De Fine Licht H.H."/>
            <person name="Stajich J.E."/>
        </authorList>
    </citation>
    <scope>NUCLEOTIDE SEQUENCE</scope>
    <source>
        <strain evidence="1">Berkeley</strain>
    </source>
</reference>
<evidence type="ECO:0000313" key="2">
    <source>
        <dbReference type="Proteomes" id="UP001165960"/>
    </source>
</evidence>
<accession>A0ACC2UUP7</accession>
<evidence type="ECO:0000313" key="1">
    <source>
        <dbReference type="EMBL" id="KAJ9090077.1"/>
    </source>
</evidence>
<keyword evidence="2" id="KW-1185">Reference proteome</keyword>
<gene>
    <name evidence="1" type="ORF">DSO57_1006470</name>
</gene>